<sequence length="531" mass="59796">MVVPHFGEYIAFKLDPVASLKYLKDLEVTKACEALKSKVYVACVTHPNRFILPDMAVPITPNDTNPLSRPLLNPTLPLPWPDCYHPTLTMMHCRVRNDLTIGDPWSDPKYQLKHEDRLLEIYHFQDAARRDTLQKEQEALCVSDAAGDVSDNQIDERQASTAILPLPSEHDADLESYGTLPIVSKGSFKLSSFLCPLRGKVLRWVPCLRPNLDRYNRDFSDDPLQGFNLFGAIPPDTMPVIEAIDNIDSVKQVNDPWDFFRELDALKRIEADYQERMEVKVQADIERARQKDEALHARLESRMPKHEPSPTETIAISVSMMEASLVTLPPPFEQDVESQYRQSLSEAASQVSRSACKVESQGSCLTGDAQSQHPGSVNEASQACATTFLRSVLSKLLPCIPWLRVDIYDHDEVALISPSNPIWSHPVFGVRPPDTMPIVVLLDDIEAIKPEQIDDPWDFFLELETLKRIEEDYNERVKAKTQAAIDRAHQRDEELNARLQSKMPQRVSPPAATVTPPFVSGSQDPKSSADA</sequence>
<gene>
    <name evidence="2" type="ORF">BT62DRAFT_1071146</name>
</gene>
<proteinExistence type="predicted"/>
<reference evidence="2" key="1">
    <citation type="submission" date="2020-11" db="EMBL/GenBank/DDBJ databases">
        <title>Adaptations for nitrogen fixation in a non-lichenized fungal sporocarp promotes dispersal by wood-feeding termites.</title>
        <authorList>
            <consortium name="DOE Joint Genome Institute"/>
            <person name="Koch R.A."/>
            <person name="Yoon G."/>
            <person name="Arayal U."/>
            <person name="Lail K."/>
            <person name="Amirebrahimi M."/>
            <person name="Labutti K."/>
            <person name="Lipzen A."/>
            <person name="Riley R."/>
            <person name="Barry K."/>
            <person name="Henrissat B."/>
            <person name="Grigoriev I.V."/>
            <person name="Herr J.R."/>
            <person name="Aime M.C."/>
        </authorList>
    </citation>
    <scope>NUCLEOTIDE SEQUENCE</scope>
    <source>
        <strain evidence="2">MCA 3950</strain>
    </source>
</reference>
<feature type="compositionally biased region" description="Basic and acidic residues" evidence="1">
    <location>
        <begin position="486"/>
        <end position="496"/>
    </location>
</feature>
<dbReference type="RefSeq" id="XP_043045444.1">
    <property type="nucleotide sequence ID" value="XM_043178729.1"/>
</dbReference>
<accession>A0A9P7W3L1</accession>
<dbReference type="AlphaFoldDB" id="A0A9P7W3L1"/>
<evidence type="ECO:0000313" key="3">
    <source>
        <dbReference type="Proteomes" id="UP000812287"/>
    </source>
</evidence>
<dbReference type="Proteomes" id="UP000812287">
    <property type="component" value="Unassembled WGS sequence"/>
</dbReference>
<dbReference type="OrthoDB" id="3053346at2759"/>
<comment type="caution">
    <text evidence="2">The sequence shown here is derived from an EMBL/GenBank/DDBJ whole genome shotgun (WGS) entry which is preliminary data.</text>
</comment>
<name>A0A9P7W3L1_9AGAR</name>
<evidence type="ECO:0000256" key="1">
    <source>
        <dbReference type="SAM" id="MobiDB-lite"/>
    </source>
</evidence>
<evidence type="ECO:0000313" key="2">
    <source>
        <dbReference type="EMBL" id="KAG7451944.1"/>
    </source>
</evidence>
<organism evidence="2 3">
    <name type="scientific">Guyanagaster necrorhizus</name>
    <dbReference type="NCBI Taxonomy" id="856835"/>
    <lineage>
        <taxon>Eukaryota</taxon>
        <taxon>Fungi</taxon>
        <taxon>Dikarya</taxon>
        <taxon>Basidiomycota</taxon>
        <taxon>Agaricomycotina</taxon>
        <taxon>Agaricomycetes</taxon>
        <taxon>Agaricomycetidae</taxon>
        <taxon>Agaricales</taxon>
        <taxon>Marasmiineae</taxon>
        <taxon>Physalacriaceae</taxon>
        <taxon>Guyanagaster</taxon>
    </lineage>
</organism>
<feature type="region of interest" description="Disordered" evidence="1">
    <location>
        <begin position="484"/>
        <end position="531"/>
    </location>
</feature>
<feature type="compositionally biased region" description="Polar residues" evidence="1">
    <location>
        <begin position="520"/>
        <end position="531"/>
    </location>
</feature>
<protein>
    <submittedName>
        <fullName evidence="2">Uncharacterized protein</fullName>
    </submittedName>
</protein>
<dbReference type="GeneID" id="66101023"/>
<dbReference type="EMBL" id="MU250524">
    <property type="protein sequence ID" value="KAG7451944.1"/>
    <property type="molecule type" value="Genomic_DNA"/>
</dbReference>
<keyword evidence="3" id="KW-1185">Reference proteome</keyword>